<evidence type="ECO:0000256" key="5">
    <source>
        <dbReference type="ARBA" id="ARBA00022737"/>
    </source>
</evidence>
<dbReference type="InterPro" id="IPR034085">
    <property type="entry name" value="TOG"/>
</dbReference>
<gene>
    <name evidence="14" type="ORF">BTJ68_00368</name>
</gene>
<keyword evidence="15" id="KW-1185">Reference proteome</keyword>
<evidence type="ECO:0000256" key="12">
    <source>
        <dbReference type="PROSITE-ProRule" id="PRU00282"/>
    </source>
</evidence>
<dbReference type="InParanoid" id="A0A1Z5TUQ7"/>
<dbReference type="PROSITE" id="PS50077">
    <property type="entry name" value="HEAT_REPEAT"/>
    <property type="match status" value="2"/>
</dbReference>
<evidence type="ECO:0000256" key="10">
    <source>
        <dbReference type="ARBA" id="ARBA00072275"/>
    </source>
</evidence>
<comment type="similarity">
    <text evidence="2">Belongs to the GCN1 family.</text>
</comment>
<dbReference type="InterPro" id="IPR056810">
    <property type="entry name" value="GNC1-like_N"/>
</dbReference>
<dbReference type="GO" id="GO:1904688">
    <property type="term" value="P:regulation of cytoplasmic translational initiation"/>
    <property type="evidence" value="ECO:0007669"/>
    <property type="project" value="UniProtKB-ARBA"/>
</dbReference>
<dbReference type="Pfam" id="PF00153">
    <property type="entry name" value="Mito_carr"/>
    <property type="match status" value="3"/>
</dbReference>
<dbReference type="SUPFAM" id="SSF48371">
    <property type="entry name" value="ARM repeat"/>
    <property type="match status" value="3"/>
</dbReference>
<evidence type="ECO:0000256" key="2">
    <source>
        <dbReference type="ARBA" id="ARBA00007366"/>
    </source>
</evidence>
<organism evidence="14 15">
    <name type="scientific">Hortaea werneckii EXF-2000</name>
    <dbReference type="NCBI Taxonomy" id="1157616"/>
    <lineage>
        <taxon>Eukaryota</taxon>
        <taxon>Fungi</taxon>
        <taxon>Dikarya</taxon>
        <taxon>Ascomycota</taxon>
        <taxon>Pezizomycotina</taxon>
        <taxon>Dothideomycetes</taxon>
        <taxon>Dothideomycetidae</taxon>
        <taxon>Mycosphaerellales</taxon>
        <taxon>Teratosphaeriaceae</taxon>
        <taxon>Hortaea</taxon>
    </lineage>
</organism>
<dbReference type="GO" id="GO:0005829">
    <property type="term" value="C:cytosol"/>
    <property type="evidence" value="ECO:0007669"/>
    <property type="project" value="TreeGrafter"/>
</dbReference>
<dbReference type="PANTHER" id="PTHR23346:SF7">
    <property type="entry name" value="STALLED RIBOSOME SENSOR GCN1"/>
    <property type="match status" value="1"/>
</dbReference>
<dbReference type="Gene3D" id="1.50.40.10">
    <property type="entry name" value="Mitochondrial carrier domain"/>
    <property type="match status" value="1"/>
</dbReference>
<dbReference type="InterPro" id="IPR011989">
    <property type="entry name" value="ARM-like"/>
</dbReference>
<dbReference type="Pfam" id="PF24984">
    <property type="entry name" value="HEAT_EF3_GNC1"/>
    <property type="match status" value="1"/>
</dbReference>
<dbReference type="Pfam" id="PF24916">
    <property type="entry name" value="HEAT_GCN1_fung"/>
    <property type="match status" value="1"/>
</dbReference>
<dbReference type="InterPro" id="IPR057546">
    <property type="entry name" value="HEAT_GCN1"/>
</dbReference>
<keyword evidence="7" id="KW-1133">Transmembrane helix</keyword>
<name>A0A1Z5TUQ7_HORWE</name>
<dbReference type="FunCoup" id="A0A1Z5TUQ7">
    <property type="interactions" value="2462"/>
</dbReference>
<dbReference type="SMART" id="SM01349">
    <property type="entry name" value="TOG"/>
    <property type="match status" value="2"/>
</dbReference>
<feature type="repeat" description="Solcar" evidence="12">
    <location>
        <begin position="2791"/>
        <end position="2894"/>
    </location>
</feature>
<dbReference type="EMBL" id="MUNK01000002">
    <property type="protein sequence ID" value="OTA39733.1"/>
    <property type="molecule type" value="Genomic_DNA"/>
</dbReference>
<dbReference type="InterPro" id="IPR022716">
    <property type="entry name" value="Gcn1_N"/>
</dbReference>
<dbReference type="Proteomes" id="UP000194280">
    <property type="component" value="Unassembled WGS sequence"/>
</dbReference>
<evidence type="ECO:0000256" key="9">
    <source>
        <dbReference type="ARBA" id="ARBA00023136"/>
    </source>
</evidence>
<evidence type="ECO:0000313" key="15">
    <source>
        <dbReference type="Proteomes" id="UP000194280"/>
    </source>
</evidence>
<dbReference type="VEuPathDB" id="FungiDB:BTJ68_00368"/>
<keyword evidence="6" id="KW-0999">Mitochondrion inner membrane</keyword>
<dbReference type="InterPro" id="IPR023395">
    <property type="entry name" value="MCP_dom_sf"/>
</dbReference>
<dbReference type="Pfam" id="PF23271">
    <property type="entry name" value="HEAT_GCN1"/>
    <property type="match status" value="1"/>
</dbReference>
<dbReference type="Pfam" id="PF12074">
    <property type="entry name" value="Gcn1_N"/>
    <property type="match status" value="1"/>
</dbReference>
<evidence type="ECO:0000256" key="11">
    <source>
        <dbReference type="PROSITE-ProRule" id="PRU00103"/>
    </source>
</evidence>
<accession>A0A1Z5TUQ7</accession>
<comment type="caution">
    <text evidence="14">The sequence shown here is derived from an EMBL/GenBank/DDBJ whole genome shotgun (WGS) entry which is preliminary data.</text>
</comment>
<dbReference type="InterPro" id="IPR016024">
    <property type="entry name" value="ARM-type_fold"/>
</dbReference>
<evidence type="ECO:0000256" key="8">
    <source>
        <dbReference type="ARBA" id="ARBA00023128"/>
    </source>
</evidence>
<dbReference type="GO" id="GO:0030295">
    <property type="term" value="F:protein kinase activator activity"/>
    <property type="evidence" value="ECO:0007669"/>
    <property type="project" value="UniProtKB-ARBA"/>
</dbReference>
<dbReference type="PRINTS" id="PR00926">
    <property type="entry name" value="MITOCARRIER"/>
</dbReference>
<feature type="repeat" description="Solcar" evidence="12">
    <location>
        <begin position="2903"/>
        <end position="2992"/>
    </location>
</feature>
<dbReference type="GO" id="GO:0055085">
    <property type="term" value="P:transmembrane transport"/>
    <property type="evidence" value="ECO:0007669"/>
    <property type="project" value="InterPro"/>
</dbReference>
<feature type="repeat" description="HEAT" evidence="11">
    <location>
        <begin position="1986"/>
        <end position="2023"/>
    </location>
</feature>
<evidence type="ECO:0000256" key="1">
    <source>
        <dbReference type="ARBA" id="ARBA00004448"/>
    </source>
</evidence>
<dbReference type="InterPro" id="IPR056809">
    <property type="entry name" value="HEAT_GCN1_fung"/>
</dbReference>
<keyword evidence="9 12" id="KW-0472">Membrane</keyword>
<dbReference type="FunFam" id="1.25.10.10:FF:000090">
    <property type="entry name" value="eIF-2-alpha kinase activator GCN1"/>
    <property type="match status" value="1"/>
</dbReference>
<keyword evidence="4 12" id="KW-0812">Transmembrane</keyword>
<protein>
    <recommendedName>
        <fullName evidence="10">eIF-2-alpha kinase activator GCN1</fullName>
    </recommendedName>
</protein>
<feature type="repeat" description="HEAT" evidence="11">
    <location>
        <begin position="1526"/>
        <end position="1564"/>
    </location>
</feature>
<dbReference type="GO" id="GO:0034198">
    <property type="term" value="P:cellular response to amino acid starvation"/>
    <property type="evidence" value="ECO:0007669"/>
    <property type="project" value="TreeGrafter"/>
</dbReference>
<dbReference type="PANTHER" id="PTHR23346">
    <property type="entry name" value="TRANSLATIONAL ACTIVATOR GCN1-RELATED"/>
    <property type="match status" value="1"/>
</dbReference>
<evidence type="ECO:0000256" key="6">
    <source>
        <dbReference type="ARBA" id="ARBA00022792"/>
    </source>
</evidence>
<dbReference type="Gene3D" id="1.25.10.10">
    <property type="entry name" value="Leucine-rich Repeat Variant"/>
    <property type="match status" value="5"/>
</dbReference>
<feature type="domain" description="TOG" evidence="13">
    <location>
        <begin position="1669"/>
        <end position="1922"/>
    </location>
</feature>
<feature type="repeat" description="Solcar" evidence="12">
    <location>
        <begin position="2694"/>
        <end position="2782"/>
    </location>
</feature>
<dbReference type="InterPro" id="IPR021133">
    <property type="entry name" value="HEAT_type_2"/>
</dbReference>
<dbReference type="Pfam" id="PF24993">
    <property type="entry name" value="GNC1_N"/>
    <property type="match status" value="1"/>
</dbReference>
<dbReference type="OrthoDB" id="5148094at2759"/>
<dbReference type="Pfam" id="PF25801">
    <property type="entry name" value="HEAT_GCN1_C_2"/>
    <property type="match status" value="1"/>
</dbReference>
<evidence type="ECO:0000256" key="4">
    <source>
        <dbReference type="ARBA" id="ARBA00022692"/>
    </source>
</evidence>
<evidence type="ECO:0000256" key="7">
    <source>
        <dbReference type="ARBA" id="ARBA00022989"/>
    </source>
</evidence>
<evidence type="ECO:0000313" key="14">
    <source>
        <dbReference type="EMBL" id="OTA39733.1"/>
    </source>
</evidence>
<keyword evidence="5" id="KW-0677">Repeat</keyword>
<dbReference type="Pfam" id="PF24987">
    <property type="entry name" value="HEAT_EF3_N"/>
    <property type="match status" value="1"/>
</dbReference>
<feature type="domain" description="TOG" evidence="13">
    <location>
        <begin position="1355"/>
        <end position="1585"/>
    </location>
</feature>
<evidence type="ECO:0000259" key="13">
    <source>
        <dbReference type="SMART" id="SM01349"/>
    </source>
</evidence>
<keyword evidence="8" id="KW-0496">Mitochondrion</keyword>
<dbReference type="InterPro" id="IPR018108">
    <property type="entry name" value="MCP_transmembrane"/>
</dbReference>
<dbReference type="GO" id="GO:0005743">
    <property type="term" value="C:mitochondrial inner membrane"/>
    <property type="evidence" value="ECO:0007669"/>
    <property type="project" value="UniProtKB-SubCell"/>
</dbReference>
<proteinExistence type="inferred from homology"/>
<dbReference type="InterPro" id="IPR002067">
    <property type="entry name" value="MCP"/>
</dbReference>
<sequence length="3004" mass="325520">MAEAAVNGEAPEFDIIGLRRVLLSNSTKRRTAELNSLHGRILEGASHQEIAAISLLLLDTYARYIDTRSRQAVESCISAIASIPQGEDTLPAFIQELESESNKVAIAPANAFVLVRWSSLLIQHAAAKKSLWEAWSPKLLATLTNSLNTLMASQPKESTVSTALRVSRRALRTIAKSEFGSQAIDAAITALSAKAAAPIPKNAVLLGIVAGVCKRLPDMVSVVEARKADYVEFYRREMLGSRVILPTYISNALHDFWIGFMTSEDFKKDVTPSIEKSLLRAPEVVLNDLVAPVVLSLPDGIDLSDVLANNLLKSILSNIKSTNATIRDGALRTFEAIAKRCHDEKLVEKAGDEILTPLKTNKVSSAEQRVIHAQMLGALAASSSLAVKIMQGLTPVATKEANEAAASAEMAVLTQNVAFALQHDIKVESNAIDAFVKGLAEKRLPMRRLWTLRFANLYWNLDQETLQKESSASFMDAAIAKLVDIYNEVVANPLPAVQSGQVPVACAVTALCLKTIPSMSKLKNTSVVDKANIAERALALEAKPSFLINPRVCTKMVGEEDLRWCLRALSSTYSKLPKGDDSRALRTAWAQAIIFLIVGGSLPPRVRNEAINALQDLYVSHPGEVSETVIEGLWQWCEDVELEAKESAAVSSKTGRGELSKVLKAICLAPDSMPHGEKAVAEDVVEMQLLKLLVLSRPQLIPRASWIELCLRTGTDPGALASAAPPDSLAQILAITNHTVWRSLPAFQSAAYGAAAELAFVAPETLTPLIVSQISLDLEPTQLADIGPTEAAIYRTPEGTAFIDVLSKQSQSQPISKNTRDYDTLKWEEELRAQLAAKKGQTKKLTPDEQAKVKAQLEKESAIRKQVADVDSHLRRGIGMISALAVGPPTEAEEWFGPSVKLLFEVIQAGAGLVLGDAASIGYLQCANKTSMRLGPLRPFVGVATLRAAGITMLPENLLAEPLGDLVTRLLYRLRFLGEQRPFETVTLSYILALVFLVLEQGGIERAEAEDADEQIVLAIEVLSFHTEACSDTRLPRERLFSILITAMQRFAQHFRPLKDCFTDLCRCVAPNMKEPETDSVVKGAIVPDQSVRGAVLQAISAELELADREFYEEVWLACHNDVPEHVEVAQEIWQENDLKITPDSSEKCLPYLHSKDVQLRRAAARSIAASLEAIPSEFERILSRLQETYVELAKPKKPELDRYGMPIKKDLSDPFEARQGIALAFKELAHVFPQDNLVPFLSFLIESGPLADRSDAVRDSMVDAATAIVSTKGKEQVEPLMKLCESTLESSKDSTQTQDLVNEAVVILYGALARHLPHGDDRVPAVVDRLLSTLSTPSESVQYAVAHCLPPLVRASSSQANQYMSRMINETLHGKKYADRRGAAYGLAGIVAGRGIAALRESRLISTLRAASENKKDTNERQGAFLAFELLSLMLGRIFEPYVIQVVPQLLAGFGDASADVREACLDAAKTCFATLSSYGVKQILPTLLEGLDESQWRSKKGASDSLGAMAYLDPNQLAVSLPEIIPPLTDVLNDTHKEVRASAKRSLQRFGDVITNPEVKSQVDILLKALSDPTKFTDDALDALIKVNFLHYLDAPSLALVVRILERGLGERSGTKRKAAQIIGSLAHLTERKDLSQHLPILVAGLRLAIVDPVPTTRATASKALGSMIEKLGEDALPDLIPSLMATLKSDSGAGDRLGSAQALSEVLAGLGTSRLEETLPTILQNVSSSKATIREGFMSLFIFLPACFGQSFANYLARIIPPILAGLADDIESIRETALRAGRLLVKNFAARSVDLLLPELERGLGDDSYRIRLSSVELVGDLLFNLTGISGKTEAEDMEENATEAGQSLLETLGEEKRNRVLSALYICRCDTSGLVRTAAINVWKALVSSPRTLRDLIPVLTQLLIRRLASSNMEQKVIAGNALGELIRKAGEGVLATLLPTLEEALHSATDSDARQGICIAIRELIASASPDALEDYEKTLISIVRAALVDSDEDVREASAEAFDSLQKVIGKRAIDQVLPHLLSLLRSEDEAEHALAGLLTLLTESTRSNIILPNLLPNLLTSPISAFNARALASLAEVASSSMTRRLPNILNAIMDNIVSTKDEAQKAELEGSFDTILLSVDEYDGLNTMMSAMLALVKHDDHRRRAIADIHLAKFFEKAQLDFSRYYPDLIRVLLIAFDDSDAEVVKAAWTALNTLTQRLRKEEMESLIFSTKTSLNQVGVAGHPLPGFSLPKGINAILPIFLQGLMNGSAEQRTQAALAISDLIDRTAPEGLKPFVTQITGPLIRVVSERSTDLKAAILLTLNNLLQKIPAFLKPFLPQLQRTFAKSLADPTSEVLRSRAARALGTLITMTPRVDPLVAELVTGSKTTDPGVKNAMLKALYQVVSKAGGNMSDVSRNSILGLIDSSSPEASAAEDVNSNITYARLLGALIHALPSDAAVGLLKSRVLTTQFTASSVLSLNAVLVEAPDSLLLPSQGSLREITQNVICQGIRHRDPFIKDNCVLAAGKYLLYEPSTGGESGLDSATAGPLFQALAEVTPPGGPVDTRRLALVVIRTITRRNHSLVAGDDASKEDSSHLALAAEAAFLSLFDLVEQDKTVFDAFMAGPGGKVFANPAQKRSLVEYTNRIGMRLAAQARERKEAEGGGSVGALGLSADEVEDEKEVMSIGRVELEGAPLLGFQAWVSQAVVASFIAGGVAGAVSRTVVSPLERLKILLQVQTGSRTEYKMSISKALGKIWREEGFKGMMAGNGTNCIRIVPYSAVQFGSYNFYKRFFEASPGEPLSPARRLLCGATAGITSVTFTYPLDIVRTRLSIQSASFSSLSSSPPSSNPSTPRRLPGMWATLRHMYATEGGLPALYRGIIPTVAGVAPYVGLNFMIYESVRHSFTPPDQTQPSPVGKLCAGAISGGVAQTCTYPLDVLRRRFQINTMSGMGYQYKGIFDAVKVIVGQEGIRGLYKGIAPNLLKVAPSMASSWLSFEMTRDFLVGLRPEEEELR</sequence>
<keyword evidence="3" id="KW-0813">Transport</keyword>
<evidence type="ECO:0000256" key="3">
    <source>
        <dbReference type="ARBA" id="ARBA00022448"/>
    </source>
</evidence>
<dbReference type="STRING" id="1157616.A0A1Z5TUQ7"/>
<dbReference type="PROSITE" id="PS50920">
    <property type="entry name" value="SOLCAR"/>
    <property type="match status" value="3"/>
</dbReference>
<reference evidence="14 15" key="1">
    <citation type="submission" date="2017-01" db="EMBL/GenBank/DDBJ databases">
        <title>The recent genome duplication of the halophilic yeast Hortaea werneckii: insights from long-read sequencing.</title>
        <authorList>
            <person name="Sinha S."/>
            <person name="Flibotte S."/>
            <person name="Neira M."/>
            <person name="Lenassi M."/>
            <person name="Gostincar C."/>
            <person name="Stajich J.E."/>
            <person name="Nislow C.E."/>
        </authorList>
    </citation>
    <scope>NUCLEOTIDE SEQUENCE [LARGE SCALE GENOMIC DNA]</scope>
    <source>
        <strain evidence="14 15">EXF-2000</strain>
    </source>
</reference>
<comment type="subcellular location">
    <subcellularLocation>
        <location evidence="1">Mitochondrion inner membrane</location>
        <topology evidence="1">Multi-pass membrane protein</topology>
    </subcellularLocation>
</comment>
<dbReference type="SUPFAM" id="SSF103506">
    <property type="entry name" value="Mitochondrial carrier"/>
    <property type="match status" value="1"/>
</dbReference>